<feature type="compositionally biased region" description="Acidic residues" evidence="1">
    <location>
        <begin position="49"/>
        <end position="85"/>
    </location>
</feature>
<comment type="caution">
    <text evidence="2">The sequence shown here is derived from an EMBL/GenBank/DDBJ whole genome shotgun (WGS) entry which is preliminary data.</text>
</comment>
<organism evidence="2 3">
    <name type="scientific">Kipferlia bialata</name>
    <dbReference type="NCBI Taxonomy" id="797122"/>
    <lineage>
        <taxon>Eukaryota</taxon>
        <taxon>Metamonada</taxon>
        <taxon>Carpediemonas-like organisms</taxon>
        <taxon>Kipferlia</taxon>
    </lineage>
</organism>
<dbReference type="AlphaFoldDB" id="A0A9K3CZY1"/>
<evidence type="ECO:0000313" key="3">
    <source>
        <dbReference type="Proteomes" id="UP000265618"/>
    </source>
</evidence>
<sequence>MLTRTTKDLEKDSATIFDTFVEVMKRRDELRKVAAQLTEMVADELQALVDDEMSDGEDGSAGDEDGAVYGGEEEEEEEEDDSVDW</sequence>
<keyword evidence="3" id="KW-1185">Reference proteome</keyword>
<gene>
    <name evidence="2" type="ORF">KIPB_008394</name>
</gene>
<reference evidence="2 3" key="1">
    <citation type="journal article" date="2018" name="PLoS ONE">
        <title>The draft genome of Kipferlia bialata reveals reductive genome evolution in fornicate parasites.</title>
        <authorList>
            <person name="Tanifuji G."/>
            <person name="Takabayashi S."/>
            <person name="Kume K."/>
            <person name="Takagi M."/>
            <person name="Nakayama T."/>
            <person name="Kamikawa R."/>
            <person name="Inagaki Y."/>
            <person name="Hashimoto T."/>
        </authorList>
    </citation>
    <scope>NUCLEOTIDE SEQUENCE [LARGE SCALE GENOMIC DNA]</scope>
    <source>
        <strain evidence="2">NY0173</strain>
    </source>
</reference>
<evidence type="ECO:0000313" key="2">
    <source>
        <dbReference type="EMBL" id="GIQ86523.1"/>
    </source>
</evidence>
<accession>A0A9K3CZY1</accession>
<feature type="non-terminal residue" evidence="2">
    <location>
        <position position="1"/>
    </location>
</feature>
<dbReference type="EMBL" id="BDIP01002589">
    <property type="protein sequence ID" value="GIQ86523.1"/>
    <property type="molecule type" value="Genomic_DNA"/>
</dbReference>
<dbReference type="Proteomes" id="UP000265618">
    <property type="component" value="Unassembled WGS sequence"/>
</dbReference>
<feature type="region of interest" description="Disordered" evidence="1">
    <location>
        <begin position="48"/>
        <end position="85"/>
    </location>
</feature>
<protein>
    <submittedName>
        <fullName evidence="2">Uncharacterized protein</fullName>
    </submittedName>
</protein>
<proteinExistence type="predicted"/>
<evidence type="ECO:0000256" key="1">
    <source>
        <dbReference type="SAM" id="MobiDB-lite"/>
    </source>
</evidence>
<name>A0A9K3CZY1_9EUKA</name>